<dbReference type="PANTHER" id="PTHR48071">
    <property type="entry name" value="SRCR DOMAIN-CONTAINING PROTEIN"/>
    <property type="match status" value="1"/>
</dbReference>
<dbReference type="SMART" id="SM00202">
    <property type="entry name" value="SR"/>
    <property type="match status" value="1"/>
</dbReference>
<dbReference type="InterPro" id="IPR013783">
    <property type="entry name" value="Ig-like_fold"/>
</dbReference>
<dbReference type="PROSITE" id="PS50234">
    <property type="entry name" value="VWFA"/>
    <property type="match status" value="1"/>
</dbReference>
<evidence type="ECO:0000256" key="2">
    <source>
        <dbReference type="ARBA" id="ARBA00022525"/>
    </source>
</evidence>
<feature type="disulfide bond" evidence="7">
    <location>
        <begin position="479"/>
        <end position="489"/>
    </location>
</feature>
<feature type="chain" id="PRO_5043654070" evidence="9">
    <location>
        <begin position="20"/>
        <end position="685"/>
    </location>
</feature>
<dbReference type="EMBL" id="JBBPFD010000004">
    <property type="protein sequence ID" value="KAK7930377.1"/>
    <property type="molecule type" value="Genomic_DNA"/>
</dbReference>
<feature type="region of interest" description="Disordered" evidence="8">
    <location>
        <begin position="308"/>
        <end position="328"/>
    </location>
</feature>
<keyword evidence="2" id="KW-0964">Secreted</keyword>
<dbReference type="SUPFAM" id="SSF53300">
    <property type="entry name" value="vWA-like"/>
    <property type="match status" value="1"/>
</dbReference>
<dbReference type="Pfam" id="PF00092">
    <property type="entry name" value="VWA"/>
    <property type="match status" value="1"/>
</dbReference>
<proteinExistence type="predicted"/>
<feature type="signal peptide" evidence="9">
    <location>
        <begin position="1"/>
        <end position="19"/>
    </location>
</feature>
<dbReference type="GO" id="GO:0031638">
    <property type="term" value="P:zymogen activation"/>
    <property type="evidence" value="ECO:0007669"/>
    <property type="project" value="TreeGrafter"/>
</dbReference>
<name>A0AAW0PUF1_9GOBI</name>
<dbReference type="InterPro" id="IPR036465">
    <property type="entry name" value="vWFA_dom_sf"/>
</dbReference>
<feature type="domain" description="SRCR" evidence="11">
    <location>
        <begin position="412"/>
        <end position="519"/>
    </location>
</feature>
<keyword evidence="4" id="KW-0677">Repeat</keyword>
<evidence type="ECO:0000256" key="5">
    <source>
        <dbReference type="ARBA" id="ARBA00023157"/>
    </source>
</evidence>
<feature type="disulfide bond" evidence="7">
    <location>
        <begin position="383"/>
        <end position="393"/>
    </location>
</feature>
<comment type="caution">
    <text evidence="7">Lacks conserved residue(s) required for the propagation of feature annotation.</text>
</comment>
<dbReference type="SUPFAM" id="SSF56487">
    <property type="entry name" value="SRCR-like"/>
    <property type="match status" value="2"/>
</dbReference>
<dbReference type="InterPro" id="IPR036772">
    <property type="entry name" value="SRCR-like_dom_sf"/>
</dbReference>
<dbReference type="PANTHER" id="PTHR48071:SF15">
    <property type="entry name" value="SRCR DOMAIN-CONTAINING PROTEIN"/>
    <property type="match status" value="1"/>
</dbReference>
<dbReference type="GO" id="GO:0005615">
    <property type="term" value="C:extracellular space"/>
    <property type="evidence" value="ECO:0007669"/>
    <property type="project" value="TreeGrafter"/>
</dbReference>
<comment type="subcellular location">
    <subcellularLocation>
        <location evidence="1">Secreted</location>
        <location evidence="1">Extracellular space</location>
    </subcellularLocation>
</comment>
<evidence type="ECO:0000313" key="14">
    <source>
        <dbReference type="Proteomes" id="UP001460270"/>
    </source>
</evidence>
<evidence type="ECO:0000259" key="12">
    <source>
        <dbReference type="PROSITE" id="PS50853"/>
    </source>
</evidence>
<dbReference type="Proteomes" id="UP001460270">
    <property type="component" value="Unassembled WGS sequence"/>
</dbReference>
<evidence type="ECO:0000256" key="9">
    <source>
        <dbReference type="SAM" id="SignalP"/>
    </source>
</evidence>
<evidence type="ECO:0000256" key="6">
    <source>
        <dbReference type="ARBA" id="ARBA00023180"/>
    </source>
</evidence>
<evidence type="ECO:0000313" key="13">
    <source>
        <dbReference type="EMBL" id="KAK7930377.1"/>
    </source>
</evidence>
<dbReference type="PROSITE" id="PS50853">
    <property type="entry name" value="FN3"/>
    <property type="match status" value="1"/>
</dbReference>
<accession>A0AAW0PUF1</accession>
<dbReference type="PROSITE" id="PS50287">
    <property type="entry name" value="SRCR_2"/>
    <property type="match status" value="2"/>
</dbReference>
<evidence type="ECO:0000256" key="8">
    <source>
        <dbReference type="SAM" id="MobiDB-lite"/>
    </source>
</evidence>
<reference evidence="14" key="1">
    <citation type="submission" date="2024-04" db="EMBL/GenBank/DDBJ databases">
        <title>Salinicola lusitanus LLJ914,a marine bacterium isolated from the Okinawa Trough.</title>
        <authorList>
            <person name="Li J."/>
        </authorList>
    </citation>
    <scope>NUCLEOTIDE SEQUENCE [LARGE SCALE GENOMIC DNA]</scope>
</reference>
<dbReference type="InterPro" id="IPR002035">
    <property type="entry name" value="VWF_A"/>
</dbReference>
<evidence type="ECO:0000256" key="1">
    <source>
        <dbReference type="ARBA" id="ARBA00004239"/>
    </source>
</evidence>
<dbReference type="SUPFAM" id="SSF49265">
    <property type="entry name" value="Fibronectin type III"/>
    <property type="match status" value="1"/>
</dbReference>
<dbReference type="InterPro" id="IPR003961">
    <property type="entry name" value="FN3_dom"/>
</dbReference>
<feature type="compositionally biased region" description="Gly residues" evidence="8">
    <location>
        <begin position="315"/>
        <end position="325"/>
    </location>
</feature>
<dbReference type="SMART" id="SM00327">
    <property type="entry name" value="VWA"/>
    <property type="match status" value="1"/>
</dbReference>
<dbReference type="GO" id="GO:0004252">
    <property type="term" value="F:serine-type endopeptidase activity"/>
    <property type="evidence" value="ECO:0007669"/>
    <property type="project" value="TreeGrafter"/>
</dbReference>
<dbReference type="Gene3D" id="3.40.50.410">
    <property type="entry name" value="von Willebrand factor, type A domain"/>
    <property type="match status" value="1"/>
</dbReference>
<dbReference type="GO" id="GO:0005886">
    <property type="term" value="C:plasma membrane"/>
    <property type="evidence" value="ECO:0007669"/>
    <property type="project" value="TreeGrafter"/>
</dbReference>
<sequence>MDLGRLLFVLFLVSSGIGAEDTEIVQTDCSLSQKHKADVLLLLHGFNNTSADSSQVTGFLETLVRILGQAGLDSVRFALVKCDVTAETVFELNSHTEVSSALREIQNLSQSRLSPADPPCDLLEVYESIFQLSGGGRDDAPDALVLISDTNLEQIDFDTMESLYLSDVKVFLFAVKDTKYSEIDDIAEDLNRPELFSLRDIGGFNDVLKELAESFCRWIKHNTELAPESLQFSHVQARRAGLSWTYSNRSVSSFYVLIKPDFRGFFVPGHKRTTELLHLKPNTDYEVQISAHESGKSPPVIGHVTTEQDSVRLSGGPGSGPGPGRCSGSPQVLVDHTWTSVCSDGFGRTEAEVLCRELDCGAVSELQGAPFTQDSAVRRSFHCRGAETELKQCESSETLCSATANVTCTDDVTLAIIGYHCYGTLMLRHEDQWREVDSVDQDQDLDFGSALCETLGCGVALGLFYPTATNPVWLLDPECVKQRAGIKRCLIQNSNITQNKKRMILTCSEHFPDLRISLSSEDDFQSLGHKALVRSGANFTVSCSSHEPFRSNHLTLFSPTGNHTLNTVNHVLFVAIGPAHKGNYTCGYSRYRPMINMKDATLHIGPGEPDLNLILRAVIQVLILVITTTALCVYFQPFAPCDLLLFGWLFFRDCKTAAGFILAFVSFYQEQLHFLSCHERSSSGD</sequence>
<evidence type="ECO:0000256" key="3">
    <source>
        <dbReference type="ARBA" id="ARBA00022729"/>
    </source>
</evidence>
<keyword evidence="6" id="KW-0325">Glycoprotein</keyword>
<dbReference type="CDD" id="cd00063">
    <property type="entry name" value="FN3"/>
    <property type="match status" value="1"/>
</dbReference>
<organism evidence="13 14">
    <name type="scientific">Mugilogobius chulae</name>
    <name type="common">yellowstripe goby</name>
    <dbReference type="NCBI Taxonomy" id="88201"/>
    <lineage>
        <taxon>Eukaryota</taxon>
        <taxon>Metazoa</taxon>
        <taxon>Chordata</taxon>
        <taxon>Craniata</taxon>
        <taxon>Vertebrata</taxon>
        <taxon>Euteleostomi</taxon>
        <taxon>Actinopterygii</taxon>
        <taxon>Neopterygii</taxon>
        <taxon>Teleostei</taxon>
        <taxon>Neoteleostei</taxon>
        <taxon>Acanthomorphata</taxon>
        <taxon>Gobiaria</taxon>
        <taxon>Gobiiformes</taxon>
        <taxon>Gobioidei</taxon>
        <taxon>Gobiidae</taxon>
        <taxon>Gobionellinae</taxon>
        <taxon>Mugilogobius</taxon>
    </lineage>
</organism>
<dbReference type="Pfam" id="PF00041">
    <property type="entry name" value="fn3"/>
    <property type="match status" value="1"/>
</dbReference>
<dbReference type="InterPro" id="IPR036116">
    <property type="entry name" value="FN3_sf"/>
</dbReference>
<dbReference type="AlphaFoldDB" id="A0AAW0PUF1"/>
<keyword evidence="14" id="KW-1185">Reference proteome</keyword>
<keyword evidence="3 9" id="KW-0732">Signal</keyword>
<dbReference type="Gene3D" id="2.60.40.10">
    <property type="entry name" value="Immunoglobulins"/>
    <property type="match status" value="1"/>
</dbReference>
<comment type="caution">
    <text evidence="13">The sequence shown here is derived from an EMBL/GenBank/DDBJ whole genome shotgun (WGS) entry which is preliminary data.</text>
</comment>
<evidence type="ECO:0000259" key="11">
    <source>
        <dbReference type="PROSITE" id="PS50287"/>
    </source>
</evidence>
<evidence type="ECO:0000259" key="10">
    <source>
        <dbReference type="PROSITE" id="PS50234"/>
    </source>
</evidence>
<evidence type="ECO:0000256" key="7">
    <source>
        <dbReference type="PROSITE-ProRule" id="PRU00196"/>
    </source>
</evidence>
<dbReference type="Pfam" id="PF00530">
    <property type="entry name" value="SRCR"/>
    <property type="match status" value="1"/>
</dbReference>
<evidence type="ECO:0000256" key="4">
    <source>
        <dbReference type="ARBA" id="ARBA00022737"/>
    </source>
</evidence>
<dbReference type="Gene3D" id="3.10.250.10">
    <property type="entry name" value="SRCR-like domain"/>
    <property type="match status" value="2"/>
</dbReference>
<dbReference type="InterPro" id="IPR001190">
    <property type="entry name" value="SRCR"/>
</dbReference>
<feature type="domain" description="VWFA" evidence="10">
    <location>
        <begin position="38"/>
        <end position="211"/>
    </location>
</feature>
<keyword evidence="5 7" id="KW-1015">Disulfide bond</keyword>
<feature type="domain" description="Fibronectin type-III" evidence="12">
    <location>
        <begin position="226"/>
        <end position="309"/>
    </location>
</feature>
<gene>
    <name evidence="13" type="ORF">WMY93_006772</name>
</gene>
<protein>
    <submittedName>
        <fullName evidence="13">Uncharacterized protein</fullName>
    </submittedName>
</protein>
<feature type="domain" description="SRCR" evidence="11">
    <location>
        <begin position="311"/>
        <end position="409"/>
    </location>
</feature>